<dbReference type="Proteomes" id="UP000275394">
    <property type="component" value="Unassembled WGS sequence"/>
</dbReference>
<name>A0A3N2DQF0_9GAMM</name>
<evidence type="ECO:0000313" key="2">
    <source>
        <dbReference type="EMBL" id="ROS02061.1"/>
    </source>
</evidence>
<evidence type="ECO:0000313" key="3">
    <source>
        <dbReference type="Proteomes" id="UP000275394"/>
    </source>
</evidence>
<proteinExistence type="predicted"/>
<gene>
    <name evidence="2" type="ORF">EDC56_2511</name>
</gene>
<keyword evidence="3" id="KW-1185">Reference proteome</keyword>
<keyword evidence="1" id="KW-0732">Signal</keyword>
<dbReference type="EMBL" id="RKHR01000004">
    <property type="protein sequence ID" value="ROS02061.1"/>
    <property type="molecule type" value="Genomic_DNA"/>
</dbReference>
<evidence type="ECO:0008006" key="4">
    <source>
        <dbReference type="Google" id="ProtNLM"/>
    </source>
</evidence>
<dbReference type="AlphaFoldDB" id="A0A3N2DQF0"/>
<feature type="signal peptide" evidence="1">
    <location>
        <begin position="1"/>
        <end position="19"/>
    </location>
</feature>
<organism evidence="2 3">
    <name type="scientific">Sinobacterium caligoides</name>
    <dbReference type="NCBI Taxonomy" id="933926"/>
    <lineage>
        <taxon>Bacteria</taxon>
        <taxon>Pseudomonadati</taxon>
        <taxon>Pseudomonadota</taxon>
        <taxon>Gammaproteobacteria</taxon>
        <taxon>Cellvibrionales</taxon>
        <taxon>Spongiibacteraceae</taxon>
        <taxon>Sinobacterium</taxon>
    </lineage>
</organism>
<accession>A0A3N2DQF0</accession>
<protein>
    <recommendedName>
        <fullName evidence="4">DUF4468 domain-containing protein</fullName>
    </recommendedName>
</protein>
<sequence>MIRKVAVLLALLVATSVAAEPKKLVVDSDNKPKSLDKYIYNVHGEIPVQGLTPAEIRLAILEGMLTTKGYAWLYEGEGDGYILARFDYRGDTSVMRIEFNQSLIQLKYHSGWGDMACKNNVEDICYRSGRDYYNYVKNLRRSIDRQVKKHLGSK</sequence>
<evidence type="ECO:0000256" key="1">
    <source>
        <dbReference type="SAM" id="SignalP"/>
    </source>
</evidence>
<dbReference type="OrthoDB" id="6262169at2"/>
<reference evidence="2 3" key="1">
    <citation type="submission" date="2018-11" db="EMBL/GenBank/DDBJ databases">
        <title>Genomic Encyclopedia of Type Strains, Phase IV (KMG-IV): sequencing the most valuable type-strain genomes for metagenomic binning, comparative biology and taxonomic classification.</title>
        <authorList>
            <person name="Goeker M."/>
        </authorList>
    </citation>
    <scope>NUCLEOTIDE SEQUENCE [LARGE SCALE GENOMIC DNA]</scope>
    <source>
        <strain evidence="2 3">DSM 100316</strain>
    </source>
</reference>
<feature type="chain" id="PRO_5018177998" description="DUF4468 domain-containing protein" evidence="1">
    <location>
        <begin position="20"/>
        <end position="154"/>
    </location>
</feature>
<dbReference type="RefSeq" id="WP_123712798.1">
    <property type="nucleotide sequence ID" value="NZ_RKHR01000004.1"/>
</dbReference>
<comment type="caution">
    <text evidence="2">The sequence shown here is derived from an EMBL/GenBank/DDBJ whole genome shotgun (WGS) entry which is preliminary data.</text>
</comment>